<evidence type="ECO:0000259" key="1">
    <source>
        <dbReference type="SMART" id="SM00670"/>
    </source>
</evidence>
<dbReference type="InterPro" id="IPR002716">
    <property type="entry name" value="PIN_dom"/>
</dbReference>
<reference evidence="2 3" key="1">
    <citation type="submission" date="2019-08" db="EMBL/GenBank/DDBJ databases">
        <title>Calorimonas adulescens gen. nov., sp. nov., an anaerobic thermophilic bacterium from Sakhalin hot spring.</title>
        <authorList>
            <person name="Khomyakova M.A."/>
            <person name="Merkel A.Y."/>
            <person name="Novikov A."/>
            <person name="Bonch-Osmolovskaya E.A."/>
            <person name="Slobodkin A.I."/>
        </authorList>
    </citation>
    <scope>NUCLEOTIDE SEQUENCE [LARGE SCALE GENOMIC DNA]</scope>
    <source>
        <strain evidence="2 3">A05MB</strain>
    </source>
</reference>
<evidence type="ECO:0000313" key="2">
    <source>
        <dbReference type="EMBL" id="TZE80954.1"/>
    </source>
</evidence>
<sequence length="142" mass="16076">MLAVIDTNVLISGFISNKSFPAKVLDFWVLDKFKPVVSSEIIKEYSAVLIRNKFSVLGSIEERLDLLGRLLSFDQVILVNPQQKINAIKDDPRDNIFLECAVAGDCELIVSGDQHLLQLEEYNGIKIITARDFIIRVEIIDR</sequence>
<dbReference type="PANTHER" id="PTHR34610">
    <property type="entry name" value="SSL7007 PROTEIN"/>
    <property type="match status" value="1"/>
</dbReference>
<dbReference type="InterPro" id="IPR029060">
    <property type="entry name" value="PIN-like_dom_sf"/>
</dbReference>
<gene>
    <name evidence="2" type="ORF">FWJ32_11195</name>
</gene>
<name>A0A5D8Q9U4_9THEO</name>
<accession>A0A5D8Q9U4</accession>
<comment type="caution">
    <text evidence="2">The sequence shown here is derived from an EMBL/GenBank/DDBJ whole genome shotgun (WGS) entry which is preliminary data.</text>
</comment>
<dbReference type="AlphaFoldDB" id="A0A5D8Q9U4"/>
<feature type="domain" description="PIN" evidence="1">
    <location>
        <begin position="1"/>
        <end position="118"/>
    </location>
</feature>
<dbReference type="PANTHER" id="PTHR34610:SF3">
    <property type="entry name" value="SSL7007 PROTEIN"/>
    <property type="match status" value="1"/>
</dbReference>
<proteinExistence type="predicted"/>
<dbReference type="Pfam" id="PF13470">
    <property type="entry name" value="PIN_3"/>
    <property type="match status" value="1"/>
</dbReference>
<dbReference type="Proteomes" id="UP000322976">
    <property type="component" value="Unassembled WGS sequence"/>
</dbReference>
<dbReference type="SMART" id="SM00670">
    <property type="entry name" value="PINc"/>
    <property type="match status" value="1"/>
</dbReference>
<evidence type="ECO:0000313" key="3">
    <source>
        <dbReference type="Proteomes" id="UP000322976"/>
    </source>
</evidence>
<keyword evidence="3" id="KW-1185">Reference proteome</keyword>
<dbReference type="NCBIfam" id="TIGR00305">
    <property type="entry name" value="putative toxin-antitoxin system toxin component, PIN family"/>
    <property type="match status" value="1"/>
</dbReference>
<dbReference type="SUPFAM" id="SSF88723">
    <property type="entry name" value="PIN domain-like"/>
    <property type="match status" value="1"/>
</dbReference>
<dbReference type="InterPro" id="IPR002850">
    <property type="entry name" value="PIN_toxin-like"/>
</dbReference>
<protein>
    <submittedName>
        <fullName evidence="2">Putative toxin-antitoxin system toxin component, PIN family</fullName>
    </submittedName>
</protein>
<dbReference type="EMBL" id="VTPS01000020">
    <property type="protein sequence ID" value="TZE80954.1"/>
    <property type="molecule type" value="Genomic_DNA"/>
</dbReference>
<organism evidence="2 3">
    <name type="scientific">Calorimonas adulescens</name>
    <dbReference type="NCBI Taxonomy" id="2606906"/>
    <lineage>
        <taxon>Bacteria</taxon>
        <taxon>Bacillati</taxon>
        <taxon>Bacillota</taxon>
        <taxon>Clostridia</taxon>
        <taxon>Thermoanaerobacterales</taxon>
        <taxon>Thermoanaerobacteraceae</taxon>
        <taxon>Calorimonas</taxon>
    </lineage>
</organism>
<dbReference type="RefSeq" id="WP_149546043.1">
    <property type="nucleotide sequence ID" value="NZ_VTPS01000020.1"/>
</dbReference>